<name>A0A448WHX5_9PLAT</name>
<dbReference type="Proteomes" id="UP000784294">
    <property type="component" value="Unassembled WGS sequence"/>
</dbReference>
<evidence type="ECO:0000313" key="1">
    <source>
        <dbReference type="EMBL" id="VEL12095.1"/>
    </source>
</evidence>
<proteinExistence type="predicted"/>
<sequence length="139" mass="15668">MLSEQTVDVYFWLNAASQFAYPSAQLPDCQSPKLHWFIRNGHNSLTASLLDCRNYPPPTLLIAILFPPVSGRSLIQASHFRWSCSIIVLSEYAYAIFLPKDVDGLLNLQLPCGVTEWGPSFCCLPIDLVSSLRDVVRYF</sequence>
<protein>
    <submittedName>
        <fullName evidence="1">Uncharacterized protein</fullName>
    </submittedName>
</protein>
<evidence type="ECO:0000313" key="2">
    <source>
        <dbReference type="Proteomes" id="UP000784294"/>
    </source>
</evidence>
<reference evidence="1" key="1">
    <citation type="submission" date="2018-11" db="EMBL/GenBank/DDBJ databases">
        <authorList>
            <consortium name="Pathogen Informatics"/>
        </authorList>
    </citation>
    <scope>NUCLEOTIDE SEQUENCE</scope>
</reference>
<dbReference type="EMBL" id="CAAALY010013755">
    <property type="protein sequence ID" value="VEL12095.1"/>
    <property type="molecule type" value="Genomic_DNA"/>
</dbReference>
<comment type="caution">
    <text evidence="1">The sequence shown here is derived from an EMBL/GenBank/DDBJ whole genome shotgun (WGS) entry which is preliminary data.</text>
</comment>
<organism evidence="1 2">
    <name type="scientific">Protopolystoma xenopodis</name>
    <dbReference type="NCBI Taxonomy" id="117903"/>
    <lineage>
        <taxon>Eukaryota</taxon>
        <taxon>Metazoa</taxon>
        <taxon>Spiralia</taxon>
        <taxon>Lophotrochozoa</taxon>
        <taxon>Platyhelminthes</taxon>
        <taxon>Monogenea</taxon>
        <taxon>Polyopisthocotylea</taxon>
        <taxon>Polystomatidea</taxon>
        <taxon>Polystomatidae</taxon>
        <taxon>Protopolystoma</taxon>
    </lineage>
</organism>
<accession>A0A448WHX5</accession>
<gene>
    <name evidence="1" type="ORF">PXEA_LOCUS5535</name>
</gene>
<dbReference type="AlphaFoldDB" id="A0A448WHX5"/>
<keyword evidence="2" id="KW-1185">Reference proteome</keyword>